<dbReference type="Proteomes" id="UP000285567">
    <property type="component" value="Unassembled WGS sequence"/>
</dbReference>
<dbReference type="OrthoDB" id="9803312at2"/>
<proteinExistence type="predicted"/>
<dbReference type="InterPro" id="IPR009569">
    <property type="entry name" value="AA_synth_put"/>
</dbReference>
<gene>
    <name evidence="2" type="ORF">BU097_12595</name>
</gene>
<dbReference type="SUPFAM" id="SSF160519">
    <property type="entry name" value="BB2672-like"/>
    <property type="match status" value="1"/>
</dbReference>
<evidence type="ECO:0000256" key="1">
    <source>
        <dbReference type="SAM" id="MobiDB-lite"/>
    </source>
</evidence>
<name>A0A418IKN1_STAXY</name>
<accession>A0A418IKN1</accession>
<comment type="caution">
    <text evidence="2">The sequence shown here is derived from an EMBL/GenBank/DDBJ whole genome shotgun (WGS) entry which is preliminary data.</text>
</comment>
<sequence length="193" mass="21545">MMVEIRKIFTTIEETFIEGQKEVEVPVKMIITAAVIKNPWYGERYVENLKPEIDEQAPIIGETLVEELFKYINSPDEVEAFGKAATVGVDGEIEHASAFIHTLKFGNKFRDSVEGKSILSFTNKRGGPGSKITIPMVHKNDDSKRSHFVTFETSIDDAPKQDEIVVAIGVSTGGRPHPRTGDRHQDMKDMGLL</sequence>
<dbReference type="Pfam" id="PF06684">
    <property type="entry name" value="AA_synth"/>
    <property type="match status" value="1"/>
</dbReference>
<dbReference type="Gene3D" id="3.30.1330.110">
    <property type="entry name" value="BB2672"/>
    <property type="match status" value="1"/>
</dbReference>
<feature type="region of interest" description="Disordered" evidence="1">
    <location>
        <begin position="171"/>
        <end position="193"/>
    </location>
</feature>
<organism evidence="2 3">
    <name type="scientific">Staphylococcus xylosus</name>
    <dbReference type="NCBI Taxonomy" id="1288"/>
    <lineage>
        <taxon>Bacteria</taxon>
        <taxon>Bacillati</taxon>
        <taxon>Bacillota</taxon>
        <taxon>Bacilli</taxon>
        <taxon>Bacillales</taxon>
        <taxon>Staphylococcaceae</taxon>
        <taxon>Staphylococcus</taxon>
    </lineage>
</organism>
<dbReference type="InterPro" id="IPR035936">
    <property type="entry name" value="BB2672"/>
</dbReference>
<dbReference type="AlphaFoldDB" id="A0A418IKN1"/>
<dbReference type="RefSeq" id="WP_026113526.1">
    <property type="nucleotide sequence ID" value="NZ_CABIWF010000003.1"/>
</dbReference>
<keyword evidence="3" id="KW-1185">Reference proteome</keyword>
<evidence type="ECO:0000313" key="2">
    <source>
        <dbReference type="EMBL" id="RIN07971.1"/>
    </source>
</evidence>
<dbReference type="EMBL" id="QXUL01000083">
    <property type="protein sequence ID" value="RIN07971.1"/>
    <property type="molecule type" value="Genomic_DNA"/>
</dbReference>
<protein>
    <submittedName>
        <fullName evidence="2">Amino acid synthesis family protein</fullName>
    </submittedName>
</protein>
<reference evidence="2 3" key="1">
    <citation type="journal article" date="2016" name="Front. Microbiol.">
        <title>Comprehensive Phylogenetic Analysis of Bovine Non-aureus Staphylococci Species Based on Whole-Genome Sequencing.</title>
        <authorList>
            <person name="Naushad S."/>
            <person name="Barkema H.W."/>
            <person name="Luby C."/>
            <person name="Condas L.A."/>
            <person name="Nobrega D.B."/>
            <person name="Carson D.A."/>
            <person name="De Buck J."/>
        </authorList>
    </citation>
    <scope>NUCLEOTIDE SEQUENCE [LARGE SCALE GENOMIC DNA]</scope>
    <source>
        <strain evidence="2 3">SNUC 102</strain>
    </source>
</reference>
<feature type="compositionally biased region" description="Basic and acidic residues" evidence="1">
    <location>
        <begin position="179"/>
        <end position="193"/>
    </location>
</feature>
<evidence type="ECO:0000313" key="3">
    <source>
        <dbReference type="Proteomes" id="UP000285567"/>
    </source>
</evidence>